<name>A0A9W8E8J5_9FUNG</name>
<protein>
    <submittedName>
        <fullName evidence="1">Uncharacterized protein</fullName>
    </submittedName>
</protein>
<dbReference type="EMBL" id="JANBQB010002076">
    <property type="protein sequence ID" value="KAJ1968654.1"/>
    <property type="molecule type" value="Genomic_DNA"/>
</dbReference>
<comment type="caution">
    <text evidence="1">The sequence shown here is derived from an EMBL/GenBank/DDBJ whole genome shotgun (WGS) entry which is preliminary data.</text>
</comment>
<proteinExistence type="predicted"/>
<keyword evidence="2" id="KW-1185">Reference proteome</keyword>
<evidence type="ECO:0000313" key="1">
    <source>
        <dbReference type="EMBL" id="KAJ1968654.1"/>
    </source>
</evidence>
<evidence type="ECO:0000313" key="2">
    <source>
        <dbReference type="Proteomes" id="UP001151582"/>
    </source>
</evidence>
<dbReference type="Proteomes" id="UP001151582">
    <property type="component" value="Unassembled WGS sequence"/>
</dbReference>
<dbReference type="AlphaFoldDB" id="A0A9W8E8J5"/>
<sequence length="74" mass="8088">MSTTTEMYEIITPRVESLSPEEMEMLLQALQSIIPVPDEAEEAASSIQLPKPVVCQSHCSNPKDVAQAMQANIS</sequence>
<reference evidence="1" key="1">
    <citation type="submission" date="2022-07" db="EMBL/GenBank/DDBJ databases">
        <title>Phylogenomic reconstructions and comparative analyses of Kickxellomycotina fungi.</title>
        <authorList>
            <person name="Reynolds N.K."/>
            <person name="Stajich J.E."/>
            <person name="Barry K."/>
            <person name="Grigoriev I.V."/>
            <person name="Crous P."/>
            <person name="Smith M.E."/>
        </authorList>
    </citation>
    <scope>NUCLEOTIDE SEQUENCE</scope>
    <source>
        <strain evidence="1">RSA 567</strain>
    </source>
</reference>
<dbReference type="OrthoDB" id="5549539at2759"/>
<gene>
    <name evidence="1" type="ORF">H4R34_006246</name>
</gene>
<organism evidence="1 2">
    <name type="scientific">Dimargaris verticillata</name>
    <dbReference type="NCBI Taxonomy" id="2761393"/>
    <lineage>
        <taxon>Eukaryota</taxon>
        <taxon>Fungi</taxon>
        <taxon>Fungi incertae sedis</taxon>
        <taxon>Zoopagomycota</taxon>
        <taxon>Kickxellomycotina</taxon>
        <taxon>Dimargaritomycetes</taxon>
        <taxon>Dimargaritales</taxon>
        <taxon>Dimargaritaceae</taxon>
        <taxon>Dimargaris</taxon>
    </lineage>
</organism>
<feature type="non-terminal residue" evidence="1">
    <location>
        <position position="1"/>
    </location>
</feature>
<accession>A0A9W8E8J5</accession>